<keyword evidence="1" id="KW-0812">Transmembrane</keyword>
<proteinExistence type="predicted"/>
<evidence type="ECO:0000256" key="1">
    <source>
        <dbReference type="SAM" id="Phobius"/>
    </source>
</evidence>
<accession>A0A329E795</accession>
<evidence type="ECO:0000313" key="2">
    <source>
        <dbReference type="EMBL" id="RAS62113.1"/>
    </source>
</evidence>
<feature type="transmembrane region" description="Helical" evidence="1">
    <location>
        <begin position="12"/>
        <end position="33"/>
    </location>
</feature>
<organism evidence="2 3">
    <name type="scientific">Vibrio diazotrophicus</name>
    <dbReference type="NCBI Taxonomy" id="685"/>
    <lineage>
        <taxon>Bacteria</taxon>
        <taxon>Pseudomonadati</taxon>
        <taxon>Pseudomonadota</taxon>
        <taxon>Gammaproteobacteria</taxon>
        <taxon>Vibrionales</taxon>
        <taxon>Vibrionaceae</taxon>
        <taxon>Vibrio</taxon>
    </lineage>
</organism>
<sequence length="39" mass="4343">MFDSKKTLLSNIRELGGILALFSVSSLTVLLLSQTWVNF</sequence>
<dbReference type="AlphaFoldDB" id="A0A329E795"/>
<keyword evidence="1" id="KW-1133">Transmembrane helix</keyword>
<dbReference type="EMBL" id="QLTR01000015">
    <property type="protein sequence ID" value="RAS62113.1"/>
    <property type="molecule type" value="Genomic_DNA"/>
</dbReference>
<keyword evidence="1" id="KW-0472">Membrane</keyword>
<name>A0A329E795_VIBDI</name>
<comment type="caution">
    <text evidence="2">The sequence shown here is derived from an EMBL/GenBank/DDBJ whole genome shotgun (WGS) entry which is preliminary data.</text>
</comment>
<evidence type="ECO:0000313" key="3">
    <source>
        <dbReference type="Proteomes" id="UP000248729"/>
    </source>
</evidence>
<dbReference type="Proteomes" id="UP000248729">
    <property type="component" value="Unassembled WGS sequence"/>
</dbReference>
<gene>
    <name evidence="2" type="ORF">DET48_11543</name>
</gene>
<reference evidence="2 3" key="1">
    <citation type="submission" date="2018-06" db="EMBL/GenBank/DDBJ databases">
        <title>Freshwater and sediment microbial communities from various areas in North America, analyzing microbe dynamics in response to fracking.</title>
        <authorList>
            <person name="Lamendella R."/>
        </authorList>
    </citation>
    <scope>NUCLEOTIDE SEQUENCE [LARGE SCALE GENOMIC DNA]</scope>
    <source>
        <strain evidence="2 3">99A</strain>
    </source>
</reference>
<protein>
    <submittedName>
        <fullName evidence="2">Uncharacterized protein</fullName>
    </submittedName>
</protein>